<keyword evidence="2" id="KW-0378">Hydrolase</keyword>
<dbReference type="Gene3D" id="2.115.10.20">
    <property type="entry name" value="Glycosyl hydrolase domain, family 43"/>
    <property type="match status" value="1"/>
</dbReference>
<dbReference type="Pfam" id="PF00251">
    <property type="entry name" value="Glyco_hydro_32N"/>
    <property type="match status" value="1"/>
</dbReference>
<name>A0A0K1P7W3_9MOLU</name>
<evidence type="ECO:0000256" key="2">
    <source>
        <dbReference type="ARBA" id="ARBA00022801"/>
    </source>
</evidence>
<comment type="similarity">
    <text evidence="1">Belongs to the glycosyl hydrolase 32 family.</text>
</comment>
<dbReference type="OrthoDB" id="387639at2"/>
<reference evidence="5 6" key="1">
    <citation type="journal article" date="2015" name="Genome Announc.">
        <title>Complete Genome Sequence of Spiroplasma turonicum Strain Tab4cT, a Parasite of a Horse Fly, Haematopota sp. (Diptera: Tabanidae).</title>
        <authorList>
            <person name="Davis R.E."/>
            <person name="Shao J."/>
            <person name="Zhao Y."/>
            <person name="Gasparich G.E."/>
            <person name="Gaynor B.J."/>
            <person name="Donofrio N."/>
        </authorList>
    </citation>
    <scope>NUCLEOTIDE SEQUENCE [LARGE SCALE GENOMIC DNA]</scope>
    <source>
        <strain evidence="5 6">Tab4c</strain>
    </source>
</reference>
<feature type="domain" description="Glycosyl hydrolase family 32 N-terminal" evidence="4">
    <location>
        <begin position="2"/>
        <end position="77"/>
    </location>
</feature>
<dbReference type="EMBL" id="CP012328">
    <property type="protein sequence ID" value="AKU79972.1"/>
    <property type="molecule type" value="Genomic_DNA"/>
</dbReference>
<evidence type="ECO:0000259" key="4">
    <source>
        <dbReference type="Pfam" id="PF00251"/>
    </source>
</evidence>
<proteinExistence type="inferred from homology"/>
<protein>
    <recommendedName>
        <fullName evidence="4">Glycosyl hydrolase family 32 N-terminal domain-containing protein</fullName>
    </recommendedName>
</protein>
<evidence type="ECO:0000313" key="5">
    <source>
        <dbReference type="EMBL" id="AKU79972.1"/>
    </source>
</evidence>
<dbReference type="KEGG" id="stur:STURON_00726"/>
<sequence>MLNDMQGAFFDGKYWHVYFLYNKGAKYNENGDQIGENNTEWYHMLTKNFINWEYKGLAVKKWNPNSWVDAAGGTIYINKESDFNDNKTKNGRVAISTAYIGPKGQNVLAYY</sequence>
<keyword evidence="6" id="KW-1185">Reference proteome</keyword>
<organism evidence="5 6">
    <name type="scientific">Spiroplasma turonicum</name>
    <dbReference type="NCBI Taxonomy" id="216946"/>
    <lineage>
        <taxon>Bacteria</taxon>
        <taxon>Bacillati</taxon>
        <taxon>Mycoplasmatota</taxon>
        <taxon>Mollicutes</taxon>
        <taxon>Entomoplasmatales</taxon>
        <taxon>Spiroplasmataceae</taxon>
        <taxon>Spiroplasma</taxon>
    </lineage>
</organism>
<dbReference type="AlphaFoldDB" id="A0A0K1P7W3"/>
<gene>
    <name evidence="5" type="ORF">STURON_00726</name>
</gene>
<accession>A0A0K1P7W3</accession>
<evidence type="ECO:0000313" key="6">
    <source>
        <dbReference type="Proteomes" id="UP000067243"/>
    </source>
</evidence>
<dbReference type="GO" id="GO:0016798">
    <property type="term" value="F:hydrolase activity, acting on glycosyl bonds"/>
    <property type="evidence" value="ECO:0007669"/>
    <property type="project" value="UniProtKB-KW"/>
</dbReference>
<dbReference type="InterPro" id="IPR013148">
    <property type="entry name" value="Glyco_hydro_32_N"/>
</dbReference>
<dbReference type="InterPro" id="IPR023296">
    <property type="entry name" value="Glyco_hydro_beta-prop_sf"/>
</dbReference>
<dbReference type="SUPFAM" id="SSF75005">
    <property type="entry name" value="Arabinanase/levansucrase/invertase"/>
    <property type="match status" value="1"/>
</dbReference>
<keyword evidence="3" id="KW-0326">Glycosidase</keyword>
<dbReference type="Proteomes" id="UP000067243">
    <property type="component" value="Chromosome"/>
</dbReference>
<dbReference type="RefSeq" id="WP_158500519.1">
    <property type="nucleotide sequence ID" value="NZ_CP012328.1"/>
</dbReference>
<evidence type="ECO:0000256" key="3">
    <source>
        <dbReference type="ARBA" id="ARBA00023295"/>
    </source>
</evidence>
<dbReference type="PATRIC" id="fig|216946.3.peg.755"/>
<evidence type="ECO:0000256" key="1">
    <source>
        <dbReference type="ARBA" id="ARBA00009902"/>
    </source>
</evidence>